<proteinExistence type="predicted"/>
<name>A0ABQ6BMI2_9CAUL</name>
<organism evidence="2 3">
    <name type="scientific">Brevundimonas denitrificans</name>
    <dbReference type="NCBI Taxonomy" id="1443434"/>
    <lineage>
        <taxon>Bacteria</taxon>
        <taxon>Pseudomonadati</taxon>
        <taxon>Pseudomonadota</taxon>
        <taxon>Alphaproteobacteria</taxon>
        <taxon>Caulobacterales</taxon>
        <taxon>Caulobacteraceae</taxon>
        <taxon>Brevundimonas</taxon>
    </lineage>
</organism>
<dbReference type="InterPro" id="IPR052918">
    <property type="entry name" value="Motility_Chemotaxis_Reg"/>
</dbReference>
<evidence type="ECO:0000313" key="3">
    <source>
        <dbReference type="Proteomes" id="UP001156921"/>
    </source>
</evidence>
<protein>
    <submittedName>
        <fullName evidence="2">Regulatory protein FlaEY</fullName>
    </submittedName>
</protein>
<dbReference type="PANTHER" id="PTHR35580:SF1">
    <property type="entry name" value="PHYTASE-LIKE DOMAIN-CONTAINING PROTEIN"/>
    <property type="match status" value="1"/>
</dbReference>
<reference evidence="3" key="1">
    <citation type="journal article" date="2019" name="Int. J. Syst. Evol. Microbiol.">
        <title>The Global Catalogue of Microorganisms (GCM) 10K type strain sequencing project: providing services to taxonomists for standard genome sequencing and annotation.</title>
        <authorList>
            <consortium name="The Broad Institute Genomics Platform"/>
            <consortium name="The Broad Institute Genome Sequencing Center for Infectious Disease"/>
            <person name="Wu L."/>
            <person name="Ma J."/>
        </authorList>
    </citation>
    <scope>NUCLEOTIDE SEQUENCE [LARGE SCALE GENOMIC DNA]</scope>
    <source>
        <strain evidence="3">NBRC 110107</strain>
    </source>
</reference>
<dbReference type="RefSeq" id="WP_284223364.1">
    <property type="nucleotide sequence ID" value="NZ_BSOY01000073.1"/>
</dbReference>
<gene>
    <name evidence="2" type="primary">flaEY</name>
    <name evidence="2" type="ORF">GCM10007859_25150</name>
</gene>
<dbReference type="Proteomes" id="UP001156921">
    <property type="component" value="Unassembled WGS sequence"/>
</dbReference>
<evidence type="ECO:0000313" key="2">
    <source>
        <dbReference type="EMBL" id="GLS02491.1"/>
    </source>
</evidence>
<dbReference type="SUPFAM" id="SSF75011">
    <property type="entry name" value="3-carboxy-cis,cis-mucoante lactonizing enzyme"/>
    <property type="match status" value="1"/>
</dbReference>
<dbReference type="PANTHER" id="PTHR35580">
    <property type="entry name" value="CELL SURFACE GLYCOPROTEIN (S-LAYER PROTEIN)-LIKE PROTEIN"/>
    <property type="match status" value="1"/>
</dbReference>
<evidence type="ECO:0000256" key="1">
    <source>
        <dbReference type="SAM" id="MobiDB-lite"/>
    </source>
</evidence>
<keyword evidence="3" id="KW-1185">Reference proteome</keyword>
<sequence>MINNSYLLGLYGVPGGATNASGVTSGAKPVRTQPTPPWDVSVKASRPDAVVRAALAARQLVTVDSGRLDLPGASPDYRKLFALYQGLTSLTALATRVDESGVSETEAARIRQRFASGIAEVGAYLQTAGFEDIRMVQGVSSTSAKTSAGVARDATRIVTRPVHDGDLASSVAGLEGPVVFDITIGTVGGDIAVPIDLAGMGAQTRTLDNVITFINGKLTDAGVATRIGREKVNGAPRTIQLGAKTITLPAQADQWGLVLQGTSAESVRFTTSQTSDAVYVVQASGSAGANELLKFQSDGGAAPEPLEPSGQTGWVAGRASQTALPKGVETVRASAVAADGSLWIVADIEGAPGSQPLKGERDVALMKLDPAGRVVATRMLGASDEASGYAIAIAADGRVAVAGSVTGDLEPGARVVDANLSDSFVTVFDGAGEELWTQRRGARAADEATAVSFGADGRVYVAGRSRSAMPGASGLGGWDGYLQGFSATQAHSLAPFTATPVSISQFGTVGDDSVRAMTVDGSSIYTAGVESGRVVLRHYTPDGDGAPSLAAVRDLGAASGDVTGIAVSAGRVVLTGTTRNPALDIATVNTAHSGSSDAYVAVLEADLSPAAADRLTYFGGAGDDSVADMKVHGGKVWITGIADRPAGAPEDDPRQGYLTRLDPLTGAVEWTRTWPGADQQASPLSLAVSSGGASVLDRLGLPQGLVSMGDSKALTAATALRPGDRFYVSPADGSRRRTVTIEAADTLQTLARKIEQASSGQLRVTVVTDALKTGELEDMNSGRMQRLSIVPREGRAGAVLTSGETGRDALAALGLSPGIVSPTPKAGELKTFAMALPPTLSLAGADQIKSTVEALRAAVRVVRDAYKALAPGSSRPAVTGAAPAYLTAQLANYQAALARLSA</sequence>
<dbReference type="EMBL" id="BSOY01000073">
    <property type="protein sequence ID" value="GLS02491.1"/>
    <property type="molecule type" value="Genomic_DNA"/>
</dbReference>
<comment type="caution">
    <text evidence="2">The sequence shown here is derived from an EMBL/GenBank/DDBJ whole genome shotgun (WGS) entry which is preliminary data.</text>
</comment>
<feature type="region of interest" description="Disordered" evidence="1">
    <location>
        <begin position="21"/>
        <end position="42"/>
    </location>
</feature>
<accession>A0ABQ6BMI2</accession>